<keyword evidence="16" id="KW-0472">Membrane</keyword>
<dbReference type="GO" id="GO:0045333">
    <property type="term" value="P:cellular respiration"/>
    <property type="evidence" value="ECO:0007669"/>
    <property type="project" value="UniProtKB-ARBA"/>
</dbReference>
<protein>
    <recommendedName>
        <fullName evidence="5">nitrate reductase (quinone)</fullName>
        <ecNumber evidence="5">1.7.5.1</ecNumber>
    </recommendedName>
</protein>
<dbReference type="GO" id="GO:0046872">
    <property type="term" value="F:metal ion binding"/>
    <property type="evidence" value="ECO:0007669"/>
    <property type="project" value="UniProtKB-KW"/>
</dbReference>
<keyword evidence="13" id="KW-0408">Iron</keyword>
<dbReference type="InterPro" id="IPR044906">
    <property type="entry name" value="Nitr_red_alph_N_sf"/>
</dbReference>
<keyword evidence="10" id="KW-0479">Metal-binding</keyword>
<dbReference type="Proteomes" id="UP000184221">
    <property type="component" value="Unassembled WGS sequence"/>
</dbReference>
<reference evidence="19 20" key="1">
    <citation type="submission" date="2016-11" db="EMBL/GenBank/DDBJ databases">
        <authorList>
            <person name="Jaros S."/>
            <person name="Januszkiewicz K."/>
            <person name="Wedrychowicz H."/>
        </authorList>
    </citation>
    <scope>NUCLEOTIDE SEQUENCE [LARGE SCALE GENOMIC DNA]</scope>
    <source>
        <strain evidence="19 20">DSM 29431</strain>
    </source>
</reference>
<dbReference type="EC" id="1.7.5.1" evidence="5"/>
<evidence type="ECO:0000256" key="4">
    <source>
        <dbReference type="ARBA" id="ARBA00010312"/>
    </source>
</evidence>
<evidence type="ECO:0000256" key="8">
    <source>
        <dbReference type="ARBA" id="ARBA00022485"/>
    </source>
</evidence>
<evidence type="ECO:0000256" key="16">
    <source>
        <dbReference type="ARBA" id="ARBA00023136"/>
    </source>
</evidence>
<dbReference type="PROSITE" id="PS00932">
    <property type="entry name" value="MOLYBDOPTERIN_PROK_3"/>
    <property type="match status" value="1"/>
</dbReference>
<dbReference type="PANTHER" id="PTHR43105:SF2">
    <property type="entry name" value="RESPIRATORY NITRATE REDUCTASE 2 ALPHA CHAIN"/>
    <property type="match status" value="1"/>
</dbReference>
<evidence type="ECO:0000259" key="18">
    <source>
        <dbReference type="PROSITE" id="PS51669"/>
    </source>
</evidence>
<dbReference type="STRING" id="996342.SAMN05443551_4011"/>
<keyword evidence="8" id="KW-0004">4Fe-4S</keyword>
<keyword evidence="6" id="KW-0813">Transport</keyword>
<dbReference type="EMBL" id="FQXC01000007">
    <property type="protein sequence ID" value="SHI00656.1"/>
    <property type="molecule type" value="Genomic_DNA"/>
</dbReference>
<comment type="cofactor">
    <cofactor evidence="2">
        <name>[4Fe-4S] cluster</name>
        <dbReference type="ChEBI" id="CHEBI:49883"/>
    </cofactor>
</comment>
<dbReference type="Pfam" id="PF00384">
    <property type="entry name" value="Molybdopterin"/>
    <property type="match status" value="1"/>
</dbReference>
<evidence type="ECO:0000256" key="2">
    <source>
        <dbReference type="ARBA" id="ARBA00001966"/>
    </source>
</evidence>
<evidence type="ECO:0000256" key="9">
    <source>
        <dbReference type="ARBA" id="ARBA00022505"/>
    </source>
</evidence>
<keyword evidence="15" id="KW-0534">Nitrate assimilation</keyword>
<dbReference type="AlphaFoldDB" id="A0A1M5XLN1"/>
<dbReference type="NCBIfam" id="TIGR01580">
    <property type="entry name" value="narG"/>
    <property type="match status" value="1"/>
</dbReference>
<keyword evidence="14" id="KW-0411">Iron-sulfur</keyword>
<dbReference type="SUPFAM" id="SSF50692">
    <property type="entry name" value="ADC-like"/>
    <property type="match status" value="1"/>
</dbReference>
<evidence type="ECO:0000256" key="1">
    <source>
        <dbReference type="ARBA" id="ARBA00001942"/>
    </source>
</evidence>
<evidence type="ECO:0000256" key="15">
    <source>
        <dbReference type="ARBA" id="ARBA00023063"/>
    </source>
</evidence>
<gene>
    <name evidence="19" type="ORF">SAMN05443551_4011</name>
</gene>
<sequence length="1268" mass="142296">MTLNAVAAQVPLRNLLNKKGRQMSHLLDRLNFLQSRDLEQFSDGFGKVTRENRDWEDTYRNRWRHDKVVRSTHGVNCTGSCSWKIYVKSGIVTWETQQTDYPRTRADLPNHEPRGCARGASYSWYLYSANRVKNPLVRGRLMKIWRKMRENMSPIEAWTKLQADPILRASYVETRGKGGFVRATWDEATEITAAANAYTAKTYGPDRVFGFSPIPAMSMVSYAAGSRYLSLMGGVCMSFYDWYCDLPPASPMTWGEQTDVPESADWYNAGYLLLWGSNVPQTRTPDAHFYTEARYKGTKSAVICPDYSEAAKFGDVWLNAKQGTDAALAMAFGHVILREFHLDQQCEYFEEYTRKYSDFPMLVRLDERNGKLVPGRFLRADDLDGKLGEQNNPEWKTVAYDENSKGLVAPNGSVGYRWGEDGEWNLEEKAHEADTSLKMSFVLDEDHDDVVGVDFPYFGGEAYGQFATDADHPNVLTRNIPVKKIKTADGEISVATVFDLFCANYGLDRGLGGDWVTSDYANDMPGTPAWAEKITGVPADKIIHVAREFADNAEKTQGKSMIIIGAAMNHWFHMDMNYRGVINMLVMCGCVGQSGGGWAHYVGQEKLRPQTGWQPLAFALDWNRPPRHMNSTSAWYAHTDQWRYETLEASEILSPTAPEGDWDISLIDYNIRAERMGWLPSAPQLKTNPLEVAKAAKEAGKEIPAYVAENLKSGDLEMSCEDPDNPANWPRNLFVWRSNLLGSSGKGHEYFLKHLLGTDHGVMGKDLGEDGRQLPKEAKWHQDAPRGKLDLLVTIDFRMSTTAVYSDIVLPTASWYEKDDMNTSDMHPFIHPLQAAVDPAYESKSDWEIFKAIAKKFQEIVPGYLGKETDIVALPILHDTPAEIAQDQVKDWKKGECDLIPGKTAPAYVAVERDYTAIYDRFTALGPALDKLGNGGKGITWNTEEEIDNLAALNGLQLDGAAAGRPKIDSAIDACEVILMLAPETNGNVAVKAWEALGKATGREHAHLAEGEHHQKIRFHDIAAQPRKIISSPTWSGIESEKVSYNAGYTNVHELIPWRTLTGRQQLYQDHLWMLAFGEGLMSYRPPIDLKTITKEVQDEGDTLVLNFITPHQKWGIHSTYTDNLLMLTLNRGGPVVWISEVDAKSAGIVDNDWIEVYNTNGALTARAVVSQRIKEGTTFMYHAQEKIVNTPGSEKTGHRGGIHNSVTRTVLKPTHMIGGYAQQSYGFNYYGTVGANRDELVVIRKMKKVDWLDREESWKAPAQEATT</sequence>
<dbReference type="GO" id="GO:0009325">
    <property type="term" value="C:nitrate reductase complex"/>
    <property type="evidence" value="ECO:0007669"/>
    <property type="project" value="InterPro"/>
</dbReference>
<comment type="catalytic activity">
    <reaction evidence="17">
        <text>nitrate + a quinol = a quinone + nitrite + H2O</text>
        <dbReference type="Rhea" id="RHEA:56144"/>
        <dbReference type="ChEBI" id="CHEBI:15377"/>
        <dbReference type="ChEBI" id="CHEBI:16301"/>
        <dbReference type="ChEBI" id="CHEBI:17632"/>
        <dbReference type="ChEBI" id="CHEBI:24646"/>
        <dbReference type="ChEBI" id="CHEBI:132124"/>
        <dbReference type="EC" id="1.7.5.1"/>
    </reaction>
</comment>
<dbReference type="CDD" id="cd02776">
    <property type="entry name" value="MopB_CT_Nitrate-R-NarG-like"/>
    <property type="match status" value="1"/>
</dbReference>
<proteinExistence type="inferred from homology"/>
<comment type="subcellular location">
    <subcellularLocation>
        <location evidence="3">Cell membrane</location>
        <topology evidence="3">Peripheral membrane protein</topology>
    </subcellularLocation>
</comment>
<dbReference type="CDD" id="cd02750">
    <property type="entry name" value="MopB_Nitrate-R-NarG-like"/>
    <property type="match status" value="1"/>
</dbReference>
<evidence type="ECO:0000256" key="6">
    <source>
        <dbReference type="ARBA" id="ARBA00022448"/>
    </source>
</evidence>
<dbReference type="SUPFAM" id="SSF53706">
    <property type="entry name" value="Formate dehydrogenase/DMSO reductase, domains 1-3"/>
    <property type="match status" value="1"/>
</dbReference>
<dbReference type="Pfam" id="PF01568">
    <property type="entry name" value="Molydop_binding"/>
    <property type="match status" value="1"/>
</dbReference>
<evidence type="ECO:0000256" key="10">
    <source>
        <dbReference type="ARBA" id="ARBA00022723"/>
    </source>
</evidence>
<dbReference type="Pfam" id="PF14710">
    <property type="entry name" value="Nitr_red_alph_N"/>
    <property type="match status" value="1"/>
</dbReference>
<evidence type="ECO:0000256" key="3">
    <source>
        <dbReference type="ARBA" id="ARBA00004202"/>
    </source>
</evidence>
<keyword evidence="12" id="KW-0560">Oxidoreductase</keyword>
<evidence type="ECO:0000256" key="13">
    <source>
        <dbReference type="ARBA" id="ARBA00023004"/>
    </source>
</evidence>
<keyword evidence="20" id="KW-1185">Reference proteome</keyword>
<evidence type="ECO:0000256" key="11">
    <source>
        <dbReference type="ARBA" id="ARBA00022982"/>
    </source>
</evidence>
<dbReference type="InterPro" id="IPR028189">
    <property type="entry name" value="Nitr_red_alph_N"/>
</dbReference>
<dbReference type="PROSITE" id="PS00490">
    <property type="entry name" value="MOLYBDOPTERIN_PROK_2"/>
    <property type="match status" value="1"/>
</dbReference>
<organism evidence="19 20">
    <name type="scientific">Marivita hallyeonensis</name>
    <dbReference type="NCBI Taxonomy" id="996342"/>
    <lineage>
        <taxon>Bacteria</taxon>
        <taxon>Pseudomonadati</taxon>
        <taxon>Pseudomonadota</taxon>
        <taxon>Alphaproteobacteria</taxon>
        <taxon>Rhodobacterales</taxon>
        <taxon>Roseobacteraceae</taxon>
        <taxon>Marivita</taxon>
    </lineage>
</organism>
<evidence type="ECO:0000313" key="19">
    <source>
        <dbReference type="EMBL" id="SHI00656.1"/>
    </source>
</evidence>
<dbReference type="GO" id="GO:0043546">
    <property type="term" value="F:molybdopterin cofactor binding"/>
    <property type="evidence" value="ECO:0007669"/>
    <property type="project" value="InterPro"/>
</dbReference>
<keyword evidence="7" id="KW-1003">Cell membrane</keyword>
<dbReference type="InterPro" id="IPR006657">
    <property type="entry name" value="MoPterin_dinucl-bd_dom"/>
</dbReference>
<dbReference type="SMART" id="SM00926">
    <property type="entry name" value="Molybdop_Fe4S4"/>
    <property type="match status" value="1"/>
</dbReference>
<dbReference type="GO" id="GO:0005886">
    <property type="term" value="C:plasma membrane"/>
    <property type="evidence" value="ECO:0007669"/>
    <property type="project" value="UniProtKB-SubCell"/>
</dbReference>
<evidence type="ECO:0000313" key="20">
    <source>
        <dbReference type="Proteomes" id="UP000184221"/>
    </source>
</evidence>
<dbReference type="FunFam" id="3.40.50.12440:FF:000001">
    <property type="entry name" value="Nitrate reductase subunit alpha"/>
    <property type="match status" value="1"/>
</dbReference>
<name>A0A1M5XLN1_9RHOB</name>
<dbReference type="Gene3D" id="4.10.1200.10">
    <property type="entry name" value="nitrate reductase tail"/>
    <property type="match status" value="1"/>
</dbReference>
<keyword evidence="11" id="KW-0249">Electron transport</keyword>
<dbReference type="InterPro" id="IPR006468">
    <property type="entry name" value="NarG"/>
</dbReference>
<dbReference type="GO" id="GO:0160182">
    <property type="term" value="F:nitrate reductase (quinone) activity"/>
    <property type="evidence" value="ECO:0007669"/>
    <property type="project" value="UniProtKB-EC"/>
</dbReference>
<dbReference type="GO" id="GO:0051539">
    <property type="term" value="F:4 iron, 4 sulfur cluster binding"/>
    <property type="evidence" value="ECO:0007669"/>
    <property type="project" value="UniProtKB-KW"/>
</dbReference>
<dbReference type="Gene3D" id="3.40.50.12440">
    <property type="match status" value="1"/>
</dbReference>
<evidence type="ECO:0000256" key="17">
    <source>
        <dbReference type="ARBA" id="ARBA00048294"/>
    </source>
</evidence>
<dbReference type="PROSITE" id="PS51669">
    <property type="entry name" value="4FE4S_MOW_BIS_MGD"/>
    <property type="match status" value="1"/>
</dbReference>
<dbReference type="InterPro" id="IPR006656">
    <property type="entry name" value="Mopterin_OxRdtase"/>
</dbReference>
<dbReference type="InterPro" id="IPR050123">
    <property type="entry name" value="Prok_molybdopt-oxidoreductase"/>
</dbReference>
<evidence type="ECO:0000256" key="7">
    <source>
        <dbReference type="ARBA" id="ARBA00022475"/>
    </source>
</evidence>
<dbReference type="GO" id="GO:0042128">
    <property type="term" value="P:nitrate assimilation"/>
    <property type="evidence" value="ECO:0007669"/>
    <property type="project" value="UniProtKB-KW"/>
</dbReference>
<keyword evidence="9" id="KW-0500">Molybdenum</keyword>
<dbReference type="InterPro" id="IPR006963">
    <property type="entry name" value="Mopterin_OxRdtase_4Fe-4S_dom"/>
</dbReference>
<dbReference type="PANTHER" id="PTHR43105">
    <property type="entry name" value="RESPIRATORY NITRATE REDUCTASE"/>
    <property type="match status" value="1"/>
</dbReference>
<comment type="similarity">
    <text evidence="4">Belongs to the prokaryotic molybdopterin-containing oxidoreductase family.</text>
</comment>
<dbReference type="InterPro" id="IPR009010">
    <property type="entry name" value="Asp_de-COase-like_dom_sf"/>
</dbReference>
<comment type="cofactor">
    <cofactor evidence="1">
        <name>Mo-bis(molybdopterin guanine dinucleotide)</name>
        <dbReference type="ChEBI" id="CHEBI:60539"/>
    </cofactor>
</comment>
<evidence type="ECO:0000256" key="12">
    <source>
        <dbReference type="ARBA" id="ARBA00023002"/>
    </source>
</evidence>
<dbReference type="InterPro" id="IPR037943">
    <property type="entry name" value="MopB_CT_Nitrate-R-NarG-like"/>
</dbReference>
<feature type="domain" description="4Fe-4S Mo/W bis-MGD-type" evidence="18">
    <location>
        <begin position="66"/>
        <end position="130"/>
    </location>
</feature>
<evidence type="ECO:0000256" key="14">
    <source>
        <dbReference type="ARBA" id="ARBA00023014"/>
    </source>
</evidence>
<evidence type="ECO:0000256" key="5">
    <source>
        <dbReference type="ARBA" id="ARBA00012500"/>
    </source>
</evidence>
<dbReference type="InterPro" id="IPR006655">
    <property type="entry name" value="Mopterin_OxRdtase_prok_CS"/>
</dbReference>
<accession>A0A1M5XLN1</accession>